<reference evidence="1 2" key="1">
    <citation type="submission" date="2020-07" db="EMBL/GenBank/DDBJ databases">
        <title>Bradyrhizobium diversity isolated from nodules of indigenous legumes of Western Australia.</title>
        <authorList>
            <person name="Klepa M.S."/>
        </authorList>
    </citation>
    <scope>NUCLEOTIDE SEQUENCE [LARGE SCALE GENOMIC DNA]</scope>
    <source>
        <strain evidence="1 2">CNPSo 4010</strain>
    </source>
</reference>
<gene>
    <name evidence="1" type="ORF">HZZ13_22770</name>
</gene>
<accession>A0ABS0PTS9</accession>
<dbReference type="EMBL" id="JACCHP010000015">
    <property type="protein sequence ID" value="MBH5400596.1"/>
    <property type="molecule type" value="Genomic_DNA"/>
</dbReference>
<name>A0ABS0PTS9_9BRAD</name>
<comment type="caution">
    <text evidence="1">The sequence shown here is derived from an EMBL/GenBank/DDBJ whole genome shotgun (WGS) entry which is preliminary data.</text>
</comment>
<evidence type="ECO:0000313" key="2">
    <source>
        <dbReference type="Proteomes" id="UP000807370"/>
    </source>
</evidence>
<evidence type="ECO:0000313" key="1">
    <source>
        <dbReference type="EMBL" id="MBH5400596.1"/>
    </source>
</evidence>
<organism evidence="1 2">
    <name type="scientific">Bradyrhizobium agreste</name>
    <dbReference type="NCBI Taxonomy" id="2751811"/>
    <lineage>
        <taxon>Bacteria</taxon>
        <taxon>Pseudomonadati</taxon>
        <taxon>Pseudomonadota</taxon>
        <taxon>Alphaproteobacteria</taxon>
        <taxon>Hyphomicrobiales</taxon>
        <taxon>Nitrobacteraceae</taxon>
        <taxon>Bradyrhizobium</taxon>
    </lineage>
</organism>
<sequence length="46" mass="4936">MADLRLALPHEQLLHEVWSSNSSPVKRACGMKKSGVPCGTPDFAIG</sequence>
<dbReference type="Proteomes" id="UP000807370">
    <property type="component" value="Unassembled WGS sequence"/>
</dbReference>
<dbReference type="RefSeq" id="WP_197961764.1">
    <property type="nucleotide sequence ID" value="NZ_JACCHP010000015.1"/>
</dbReference>
<proteinExistence type="predicted"/>
<keyword evidence="2" id="KW-1185">Reference proteome</keyword>
<protein>
    <submittedName>
        <fullName evidence="1">Uncharacterized protein</fullName>
    </submittedName>
</protein>